<evidence type="ECO:0000256" key="13">
    <source>
        <dbReference type="SAM" id="MobiDB-lite"/>
    </source>
</evidence>
<dbReference type="InterPro" id="IPR040796">
    <property type="entry name" value="Cas9_b_hairpin"/>
</dbReference>
<evidence type="ECO:0000256" key="11">
    <source>
        <dbReference type="ARBA" id="ARBA00046380"/>
    </source>
</evidence>
<protein>
    <submittedName>
        <fullName evidence="15">HNH endonuclease</fullName>
    </submittedName>
</protein>
<feature type="domain" description="HNH Cas9-type" evidence="14">
    <location>
        <begin position="532"/>
        <end position="693"/>
    </location>
</feature>
<evidence type="ECO:0000313" key="15">
    <source>
        <dbReference type="EMBL" id="MDY5133763.1"/>
    </source>
</evidence>
<keyword evidence="7" id="KW-0694">RNA-binding</keyword>
<comment type="cofactor">
    <cofactor evidence="1">
        <name>Mg(2+)</name>
        <dbReference type="ChEBI" id="CHEBI:18420"/>
    </cofactor>
</comment>
<dbReference type="Proteomes" id="UP001275049">
    <property type="component" value="Unassembled WGS sequence"/>
</dbReference>
<dbReference type="NCBIfam" id="TIGR01865">
    <property type="entry name" value="cas_Csn1"/>
    <property type="match status" value="1"/>
</dbReference>
<feature type="region of interest" description="Disordered" evidence="13">
    <location>
        <begin position="352"/>
        <end position="374"/>
    </location>
</feature>
<reference evidence="15 16" key="1">
    <citation type="submission" date="2023-10" db="EMBL/GenBank/DDBJ databases">
        <title>Whole Genome based description of the genera Actinobaculum and Actinotignum reveals a complex phylogenetic relationship within the species included in the genus Actinotignum.</title>
        <authorList>
            <person name="Jensen C.S."/>
            <person name="Dargis R."/>
            <person name="Kemp M."/>
            <person name="Christensen J.J."/>
        </authorList>
    </citation>
    <scope>NUCLEOTIDE SEQUENCE [LARGE SCALE GENOMIC DNA]</scope>
    <source>
        <strain evidence="15 16">SLA_B974</strain>
    </source>
</reference>
<dbReference type="Gene3D" id="3.30.420.10">
    <property type="entry name" value="Ribonuclease H-like superfamily/Ribonuclease H"/>
    <property type="match status" value="3"/>
</dbReference>
<accession>A0ABU5GDS6</accession>
<dbReference type="InterPro" id="IPR002711">
    <property type="entry name" value="HNH"/>
</dbReference>
<dbReference type="InterPro" id="IPR028629">
    <property type="entry name" value="Cas9"/>
</dbReference>
<comment type="subunit">
    <text evidence="11">Monomer. Binds crRNA and tracrRNA.</text>
</comment>
<dbReference type="Pfam" id="PF18541">
    <property type="entry name" value="RuvC_III"/>
    <property type="match status" value="1"/>
</dbReference>
<dbReference type="InterPro" id="IPR040619">
    <property type="entry name" value="Cas9_alpha-helical_lobe"/>
</dbReference>
<keyword evidence="4 12" id="KW-0255">Endonuclease</keyword>
<evidence type="ECO:0000256" key="2">
    <source>
        <dbReference type="ARBA" id="ARBA00022722"/>
    </source>
</evidence>
<dbReference type="RefSeq" id="WP_320755575.1">
    <property type="nucleotide sequence ID" value="NZ_JAWNGA010000019.1"/>
</dbReference>
<comment type="caution">
    <text evidence="15">The sequence shown here is derived from an EMBL/GenBank/DDBJ whole genome shotgun (WGS) entry which is preliminary data.</text>
</comment>
<organism evidence="15 16">
    <name type="scientific">Actinotignum urinale</name>
    <dbReference type="NCBI Taxonomy" id="190146"/>
    <lineage>
        <taxon>Bacteria</taxon>
        <taxon>Bacillati</taxon>
        <taxon>Actinomycetota</taxon>
        <taxon>Actinomycetes</taxon>
        <taxon>Actinomycetales</taxon>
        <taxon>Actinomycetaceae</taxon>
        <taxon>Actinotignum</taxon>
    </lineage>
</organism>
<evidence type="ECO:0000256" key="10">
    <source>
        <dbReference type="ARBA" id="ARBA00023211"/>
    </source>
</evidence>
<dbReference type="Pfam" id="PF17893">
    <property type="entry name" value="Cas9_b_hairpin"/>
    <property type="match status" value="1"/>
</dbReference>
<dbReference type="Pfam" id="PF18525">
    <property type="entry name" value="Cas9_C"/>
    <property type="match status" value="1"/>
</dbReference>
<evidence type="ECO:0000256" key="6">
    <source>
        <dbReference type="ARBA" id="ARBA00022842"/>
    </source>
</evidence>
<dbReference type="InterPro" id="IPR036397">
    <property type="entry name" value="RNaseH_sf"/>
</dbReference>
<dbReference type="InterPro" id="IPR041217">
    <property type="entry name" value="Cas9_C"/>
</dbReference>
<dbReference type="SMART" id="SM00507">
    <property type="entry name" value="HNHc"/>
    <property type="match status" value="1"/>
</dbReference>
<proteinExistence type="predicted"/>
<sequence>MNAFCTYRVGIDVGTNSVGFAAIKVDEHNTPQKVLNNLVVLHDSGVDPKKATNAKTRLATSGVARRTRRLYQQRRKRLQDLDNHIQALGWPIIDHEESPDPYLPWKTRASLATEPMEEDKLGEALSIAVRHMARHRGWRSPYERIENLFIEKPASSQFEAMKTEATKATGVLFDDDVTPAQVVVEMGLHPDIRLRTSAGNKYSANSVKGGENVAGKDKIGILAGKLMQSDNAGELLKIGKIQNLNESLVKDLIRWVFQAKSPKGAATQRAGFDALPGQEKFKRLAKAHPEFQEFKIIQVVANIRVKDGSGLRALSPDEKNTVIDFLMDDHGEDGITWSDVANLLGLKRRQLHGVSSQSPNGERPSTYPPSNSTNRAIYRSKIKSLIEWWENADTDEQNAMVKLLSNSDVLDTDEPGSESAEAFLSSLDENTLAKIDTDVKLPAGRASYSLDSIRRLNQCMFENSVDLHEARKIEFGVNDSWVPPTEPIGAPVGNPAVDRVLKIVNRWITATEKKWGTPISVNIEHVRDALQSEKRVREYEKENKQRYERNQKIVQEAHDTFGITIKPGRYDITRYVALRRQNCQCVYCGTPIDFHNAQMDHIIPRKGVGSTSTRDNLVAICEVCNKTKSNLPFGVWAESSARPGVSVKEAVVRVRAWNKDDGLTAKQEANFKKDVIARLTRTVEDDPIDNRSIESVAWMARELRERIAGHYRQQGNETTVNVYRGWITSEARKASGFENKVNFIGGHGKTRLDRRHHAMDAATIALMSNTVAQVLTERNSIREAEYIKNVPIKTWKEYRGSIPAQRVIYGKWLNSMNQLLFLFNEELYHDSIPIMQNLRLRLGNGTAHDATIRKMVRKQVGSAWSRDEIDRASTPQMWIALSRDPDFSEKDGLPENPHRELRIKNEWFKANETIPVFPKKIAAIAVRNGYAEVGDTIHHVRLYAIPGKKTTYGMVRVFGFDLVQHKDKDLFNAPLGPETLSMRDAKPVTRNAILEGKAEYLGWLVHGTELELDLSHPSFHKNAIGEFLNDFPDNKRWVVKGHESNSNITLRPLIISSEGLDKFDLSDGSLQIVSTKGKGWRIAVNALLGNSLVKKIHRNALGEERETSDCNLPVTTVLKD</sequence>
<name>A0ABU5GDS6_9ACTO</name>
<dbReference type="EMBL" id="JAWNGA010000019">
    <property type="protein sequence ID" value="MDY5133763.1"/>
    <property type="molecule type" value="Genomic_DNA"/>
</dbReference>
<dbReference type="InterPro" id="IPR041383">
    <property type="entry name" value="RuvC_III"/>
</dbReference>
<evidence type="ECO:0000256" key="12">
    <source>
        <dbReference type="PROSITE-ProRule" id="PRU01085"/>
    </source>
</evidence>
<keyword evidence="16" id="KW-1185">Reference proteome</keyword>
<evidence type="ECO:0000256" key="9">
    <source>
        <dbReference type="ARBA" id="ARBA00023125"/>
    </source>
</evidence>
<keyword evidence="3" id="KW-0479">Metal-binding</keyword>
<keyword evidence="6" id="KW-0460">Magnesium</keyword>
<dbReference type="InterPro" id="IPR003615">
    <property type="entry name" value="HNH_nuc"/>
</dbReference>
<dbReference type="Gene3D" id="3.30.70.3520">
    <property type="match status" value="1"/>
</dbReference>
<evidence type="ECO:0000256" key="4">
    <source>
        <dbReference type="ARBA" id="ARBA00022759"/>
    </source>
</evidence>
<keyword evidence="9 12" id="KW-0238">DNA-binding</keyword>
<dbReference type="InterPro" id="IPR033114">
    <property type="entry name" value="HNH_CAS9"/>
</dbReference>
<evidence type="ECO:0000313" key="16">
    <source>
        <dbReference type="Proteomes" id="UP001275049"/>
    </source>
</evidence>
<dbReference type="Pfam" id="PF18470">
    <property type="entry name" value="Cas9_a"/>
    <property type="match status" value="1"/>
</dbReference>
<dbReference type="PROSITE" id="PS51749">
    <property type="entry name" value="HNH_CAS9"/>
    <property type="match status" value="1"/>
</dbReference>
<keyword evidence="10" id="KW-0464">Manganese</keyword>
<evidence type="ECO:0000256" key="7">
    <source>
        <dbReference type="ARBA" id="ARBA00022884"/>
    </source>
</evidence>
<evidence type="ECO:0000256" key="3">
    <source>
        <dbReference type="ARBA" id="ARBA00022723"/>
    </source>
</evidence>
<evidence type="ECO:0000256" key="8">
    <source>
        <dbReference type="ARBA" id="ARBA00023118"/>
    </source>
</evidence>
<dbReference type="Pfam" id="PF17894">
    <property type="entry name" value="Cas9_Topo"/>
    <property type="match status" value="1"/>
</dbReference>
<evidence type="ECO:0000259" key="14">
    <source>
        <dbReference type="PROSITE" id="PS51749"/>
    </source>
</evidence>
<gene>
    <name evidence="15" type="ORF">R6G86_08460</name>
</gene>
<keyword evidence="8" id="KW-0051">Antiviral defense</keyword>
<keyword evidence="5 12" id="KW-0378">Hydrolase</keyword>
<dbReference type="InterPro" id="IPR041225">
    <property type="entry name" value="Cas9_Topo"/>
</dbReference>
<keyword evidence="2 12" id="KW-0540">Nuclease</keyword>
<dbReference type="Pfam" id="PF01844">
    <property type="entry name" value="HNH"/>
    <property type="match status" value="1"/>
</dbReference>
<dbReference type="GO" id="GO:0004519">
    <property type="term" value="F:endonuclease activity"/>
    <property type="evidence" value="ECO:0007669"/>
    <property type="project" value="UniProtKB-KW"/>
</dbReference>
<evidence type="ECO:0000256" key="5">
    <source>
        <dbReference type="ARBA" id="ARBA00022801"/>
    </source>
</evidence>
<evidence type="ECO:0000256" key="1">
    <source>
        <dbReference type="ARBA" id="ARBA00001946"/>
    </source>
</evidence>